<dbReference type="InterPro" id="IPR013325">
    <property type="entry name" value="RNA_pol_sigma_r2"/>
</dbReference>
<proteinExistence type="predicted"/>
<dbReference type="AlphaFoldDB" id="A0A6N2RMB4"/>
<dbReference type="EMBL" id="CACRTF010000001">
    <property type="protein sequence ID" value="VYS81568.1"/>
    <property type="molecule type" value="Genomic_DNA"/>
</dbReference>
<protein>
    <submittedName>
        <fullName evidence="2">Helix-turn-helix domain protein</fullName>
    </submittedName>
</protein>
<accession>A0A6N2RMB4</accession>
<organism evidence="2">
    <name type="scientific">Enterocloster bolteae</name>
    <dbReference type="NCBI Taxonomy" id="208479"/>
    <lineage>
        <taxon>Bacteria</taxon>
        <taxon>Bacillati</taxon>
        <taxon>Bacillota</taxon>
        <taxon>Clostridia</taxon>
        <taxon>Lachnospirales</taxon>
        <taxon>Lachnospiraceae</taxon>
        <taxon>Enterocloster</taxon>
    </lineage>
</organism>
<dbReference type="Pfam" id="PF12645">
    <property type="entry name" value="HTH_16"/>
    <property type="match status" value="1"/>
</dbReference>
<dbReference type="RefSeq" id="WP_009298663.1">
    <property type="nucleotide sequence ID" value="NZ_CACRTF010000001.1"/>
</dbReference>
<evidence type="ECO:0000259" key="1">
    <source>
        <dbReference type="Pfam" id="PF12645"/>
    </source>
</evidence>
<gene>
    <name evidence="2" type="ORF">CBLFYP116_00217</name>
</gene>
<feature type="domain" description="Helix-turn-helix conjugative transposon-like" evidence="1">
    <location>
        <begin position="5"/>
        <end position="58"/>
    </location>
</feature>
<dbReference type="SUPFAM" id="SSF88946">
    <property type="entry name" value="Sigma2 domain of RNA polymerase sigma factors"/>
    <property type="match status" value="1"/>
</dbReference>
<sequence length="60" mass="6859">MNFEELLLQARAGEERAVIGILELYKPLLIKASILNGSFDEDLYQELCITLLKCIKQFSI</sequence>
<dbReference type="GO" id="GO:0006352">
    <property type="term" value="P:DNA-templated transcription initiation"/>
    <property type="evidence" value="ECO:0007669"/>
    <property type="project" value="InterPro"/>
</dbReference>
<name>A0A6N2RMB4_9FIRM</name>
<dbReference type="GO" id="GO:0003700">
    <property type="term" value="F:DNA-binding transcription factor activity"/>
    <property type="evidence" value="ECO:0007669"/>
    <property type="project" value="InterPro"/>
</dbReference>
<reference evidence="2" key="1">
    <citation type="submission" date="2019-11" db="EMBL/GenBank/DDBJ databases">
        <authorList>
            <person name="Feng L."/>
        </authorList>
    </citation>
    <scope>NUCLEOTIDE SEQUENCE</scope>
    <source>
        <strain evidence="2">CbolteaeLFYP116</strain>
    </source>
</reference>
<dbReference type="InterPro" id="IPR024760">
    <property type="entry name" value="HTH_dom_conjug_TS-like"/>
</dbReference>
<evidence type="ECO:0000313" key="2">
    <source>
        <dbReference type="EMBL" id="VYS81568.1"/>
    </source>
</evidence>